<comment type="caution">
    <text evidence="3">The sequence shown here is derived from an EMBL/GenBank/DDBJ whole genome shotgun (WGS) entry which is preliminary data.</text>
</comment>
<evidence type="ECO:0000313" key="3">
    <source>
        <dbReference type="EMBL" id="KAK3361229.1"/>
    </source>
</evidence>
<dbReference type="AlphaFoldDB" id="A0AAE0JSY8"/>
<reference evidence="3" key="2">
    <citation type="submission" date="2023-06" db="EMBL/GenBank/DDBJ databases">
        <authorList>
            <consortium name="Lawrence Berkeley National Laboratory"/>
            <person name="Haridas S."/>
            <person name="Hensen N."/>
            <person name="Bonometti L."/>
            <person name="Westerberg I."/>
            <person name="Brannstrom I.O."/>
            <person name="Guillou S."/>
            <person name="Cros-Aarteil S."/>
            <person name="Calhoun S."/>
            <person name="Kuo A."/>
            <person name="Mondo S."/>
            <person name="Pangilinan J."/>
            <person name="Riley R."/>
            <person name="Labutti K."/>
            <person name="Andreopoulos B."/>
            <person name="Lipzen A."/>
            <person name="Chen C."/>
            <person name="Yanf M."/>
            <person name="Daum C."/>
            <person name="Ng V."/>
            <person name="Clum A."/>
            <person name="Steindorff A."/>
            <person name="Ohm R."/>
            <person name="Martin F."/>
            <person name="Silar P."/>
            <person name="Natvig D."/>
            <person name="Lalanne C."/>
            <person name="Gautier V."/>
            <person name="Ament-Velasquez S.L."/>
            <person name="Kruys A."/>
            <person name="Hutchinson M.I."/>
            <person name="Powell A.J."/>
            <person name="Barry K."/>
            <person name="Miller A.N."/>
            <person name="Grigoriev I.V."/>
            <person name="Debuchy R."/>
            <person name="Gladieux P."/>
            <person name="Thoren M.H."/>
            <person name="Johannesson H."/>
        </authorList>
    </citation>
    <scope>NUCLEOTIDE SEQUENCE</scope>
    <source>
        <strain evidence="3">CBS 958.72</strain>
    </source>
</reference>
<gene>
    <name evidence="3" type="ORF">B0T24DRAFT_599572</name>
</gene>
<name>A0AAE0JSY8_9PEZI</name>
<feature type="signal peptide" evidence="2">
    <location>
        <begin position="1"/>
        <end position="18"/>
    </location>
</feature>
<feature type="region of interest" description="Disordered" evidence="1">
    <location>
        <begin position="116"/>
        <end position="137"/>
    </location>
</feature>
<evidence type="ECO:0000256" key="1">
    <source>
        <dbReference type="SAM" id="MobiDB-lite"/>
    </source>
</evidence>
<evidence type="ECO:0000256" key="2">
    <source>
        <dbReference type="SAM" id="SignalP"/>
    </source>
</evidence>
<keyword evidence="4" id="KW-1185">Reference proteome</keyword>
<sequence>MNFAKGLGLAALAAIASASASATVSGESLTHPITSAPVLVHATFGTSSPIRTVVTVNSNRIDVLAGSEQDVPKVIEKLRQLCAGPHASMYPEICEHLDAVGSGVDPIIWWPPDHETHEAPITSRNPEDLFGDTPRWL</sequence>
<organism evidence="3 4">
    <name type="scientific">Lasiosphaeria ovina</name>
    <dbReference type="NCBI Taxonomy" id="92902"/>
    <lineage>
        <taxon>Eukaryota</taxon>
        <taxon>Fungi</taxon>
        <taxon>Dikarya</taxon>
        <taxon>Ascomycota</taxon>
        <taxon>Pezizomycotina</taxon>
        <taxon>Sordariomycetes</taxon>
        <taxon>Sordariomycetidae</taxon>
        <taxon>Sordariales</taxon>
        <taxon>Lasiosphaeriaceae</taxon>
        <taxon>Lasiosphaeria</taxon>
    </lineage>
</organism>
<dbReference type="EMBL" id="JAULSN010000012">
    <property type="protein sequence ID" value="KAK3361229.1"/>
    <property type="molecule type" value="Genomic_DNA"/>
</dbReference>
<reference evidence="3" key="1">
    <citation type="journal article" date="2023" name="Mol. Phylogenet. Evol.">
        <title>Genome-scale phylogeny and comparative genomics of the fungal order Sordariales.</title>
        <authorList>
            <person name="Hensen N."/>
            <person name="Bonometti L."/>
            <person name="Westerberg I."/>
            <person name="Brannstrom I.O."/>
            <person name="Guillou S."/>
            <person name="Cros-Aarteil S."/>
            <person name="Calhoun S."/>
            <person name="Haridas S."/>
            <person name="Kuo A."/>
            <person name="Mondo S."/>
            <person name="Pangilinan J."/>
            <person name="Riley R."/>
            <person name="LaButti K."/>
            <person name="Andreopoulos B."/>
            <person name="Lipzen A."/>
            <person name="Chen C."/>
            <person name="Yan M."/>
            <person name="Daum C."/>
            <person name="Ng V."/>
            <person name="Clum A."/>
            <person name="Steindorff A."/>
            <person name="Ohm R.A."/>
            <person name="Martin F."/>
            <person name="Silar P."/>
            <person name="Natvig D.O."/>
            <person name="Lalanne C."/>
            <person name="Gautier V."/>
            <person name="Ament-Velasquez S.L."/>
            <person name="Kruys A."/>
            <person name="Hutchinson M.I."/>
            <person name="Powell A.J."/>
            <person name="Barry K."/>
            <person name="Miller A.N."/>
            <person name="Grigoriev I.V."/>
            <person name="Debuchy R."/>
            <person name="Gladieux P."/>
            <person name="Hiltunen Thoren M."/>
            <person name="Johannesson H."/>
        </authorList>
    </citation>
    <scope>NUCLEOTIDE SEQUENCE</scope>
    <source>
        <strain evidence="3">CBS 958.72</strain>
    </source>
</reference>
<dbReference type="Proteomes" id="UP001287356">
    <property type="component" value="Unassembled WGS sequence"/>
</dbReference>
<protein>
    <submittedName>
        <fullName evidence="3">Uncharacterized protein</fullName>
    </submittedName>
</protein>
<keyword evidence="2" id="KW-0732">Signal</keyword>
<evidence type="ECO:0000313" key="4">
    <source>
        <dbReference type="Proteomes" id="UP001287356"/>
    </source>
</evidence>
<accession>A0AAE0JSY8</accession>
<proteinExistence type="predicted"/>
<feature type="chain" id="PRO_5042194666" evidence="2">
    <location>
        <begin position="19"/>
        <end position="137"/>
    </location>
</feature>